<dbReference type="EMBL" id="QPID01000007">
    <property type="protein sequence ID" value="RCU49212.1"/>
    <property type="molecule type" value="Genomic_DNA"/>
</dbReference>
<accession>A0A368NF62</accession>
<dbReference type="Gene3D" id="1.10.10.10">
    <property type="entry name" value="Winged helix-like DNA-binding domain superfamily/Winged helix DNA-binding domain"/>
    <property type="match status" value="1"/>
</dbReference>
<dbReference type="Proteomes" id="UP000252558">
    <property type="component" value="Unassembled WGS sequence"/>
</dbReference>
<evidence type="ECO:0000313" key="2">
    <source>
        <dbReference type="Proteomes" id="UP000252558"/>
    </source>
</evidence>
<protein>
    <submittedName>
        <fullName evidence="1">Transcriptional regulator</fullName>
    </submittedName>
</protein>
<sequence>MQASADKLLYLLKTRGALTAQQCGEILEMTSMGARKHLQQLAAQALVSYEDIASKKGRPNRFWQLSDKGHARFPDRHADLTLQLIDSVKAVFGDDGLDQLIAKRETELTAAYLAALSDLPLAQRVQKLAALREKEGYMASVQQIENGWLLIEDHCPICAAAQQCQGFCRAELRLFQTCIGEHGTVERTEYLLEGARRCAYQITMKM</sequence>
<organism evidence="1 2">
    <name type="scientific">Corallincola holothuriorum</name>
    <dbReference type="NCBI Taxonomy" id="2282215"/>
    <lineage>
        <taxon>Bacteria</taxon>
        <taxon>Pseudomonadati</taxon>
        <taxon>Pseudomonadota</taxon>
        <taxon>Gammaproteobacteria</taxon>
        <taxon>Alteromonadales</taxon>
        <taxon>Psychromonadaceae</taxon>
        <taxon>Corallincola</taxon>
    </lineage>
</organism>
<gene>
    <name evidence="1" type="ORF">DU002_12745</name>
</gene>
<dbReference type="SUPFAM" id="SSF46785">
    <property type="entry name" value="Winged helix' DNA-binding domain"/>
    <property type="match status" value="1"/>
</dbReference>
<evidence type="ECO:0000313" key="1">
    <source>
        <dbReference type="EMBL" id="RCU49212.1"/>
    </source>
</evidence>
<comment type="caution">
    <text evidence="1">The sequence shown here is derived from an EMBL/GenBank/DDBJ whole genome shotgun (WGS) entry which is preliminary data.</text>
</comment>
<dbReference type="InterPro" id="IPR036390">
    <property type="entry name" value="WH_DNA-bd_sf"/>
</dbReference>
<dbReference type="InterPro" id="IPR036388">
    <property type="entry name" value="WH-like_DNA-bd_sf"/>
</dbReference>
<dbReference type="AlphaFoldDB" id="A0A368NF62"/>
<keyword evidence="2" id="KW-1185">Reference proteome</keyword>
<reference evidence="1 2" key="1">
    <citation type="submission" date="2018-07" db="EMBL/GenBank/DDBJ databases">
        <title>Corallincola holothuriorum sp. nov., a new facultative anaerobe isolated from sea cucumber Apostichopus japonicus.</title>
        <authorList>
            <person name="Xia H."/>
        </authorList>
    </citation>
    <scope>NUCLEOTIDE SEQUENCE [LARGE SCALE GENOMIC DNA]</scope>
    <source>
        <strain evidence="1 2">C4</strain>
    </source>
</reference>
<dbReference type="OrthoDB" id="155998at2"/>
<dbReference type="RefSeq" id="WP_114338772.1">
    <property type="nucleotide sequence ID" value="NZ_QPID01000007.1"/>
</dbReference>
<proteinExistence type="predicted"/>
<name>A0A368NF62_9GAMM</name>